<dbReference type="InterPro" id="IPR005000">
    <property type="entry name" value="Aldolase/citrate-lyase_domain"/>
</dbReference>
<dbReference type="GO" id="GO:0016832">
    <property type="term" value="F:aldehyde-lyase activity"/>
    <property type="evidence" value="ECO:0007669"/>
    <property type="project" value="TreeGrafter"/>
</dbReference>
<dbReference type="SUPFAM" id="SSF51621">
    <property type="entry name" value="Phosphoenolpyruvate/pyruvate domain"/>
    <property type="match status" value="1"/>
</dbReference>
<dbReference type="EC" id="4.1.2.52" evidence="5"/>
<evidence type="ECO:0000256" key="1">
    <source>
        <dbReference type="ARBA" id="ARBA00005568"/>
    </source>
</evidence>
<dbReference type="eggNOG" id="COG3836">
    <property type="taxonomic scope" value="Bacteria"/>
</dbReference>
<gene>
    <name evidence="5" type="primary">hpcH</name>
    <name evidence="5" type="ORF">SCABRO_03627</name>
</gene>
<dbReference type="Proteomes" id="UP000030652">
    <property type="component" value="Unassembled WGS sequence"/>
</dbReference>
<evidence type="ECO:0000259" key="4">
    <source>
        <dbReference type="Pfam" id="PF03328"/>
    </source>
</evidence>
<sequence>MKKELLIKHRLESDTVVGSWVSLGSVEAAEIIATSGFSFVTIDLEHTGIDIKTAESLIRVIELSGSVPIVRVSENDPIQVKRVMDCGAHGIIVPMVNTPEEAEQAVASIHYPPKGIRGVGLYRAQKYGNGFKEYKEWLLGNSVVVVQIESKEAINNIDNILSVDRVDAAMIGPYDLSNSLGVLGELNHPEVIKAEIIFLRSCMKCGVAPGIHIVHPDREKLEECMKKGFRFIAYGVDMIFLENATRQALSHTRDLKY</sequence>
<keyword evidence="3 5" id="KW-0456">Lyase</keyword>
<dbReference type="EMBL" id="JRYO01000251">
    <property type="protein sequence ID" value="KHE90619.1"/>
    <property type="molecule type" value="Genomic_DNA"/>
</dbReference>
<reference evidence="5 6" key="1">
    <citation type="submission" date="2014-10" db="EMBL/GenBank/DDBJ databases">
        <title>Draft genome of anammox bacterium scalindua brodae, obtained using differential coverage binning of sequence data from two enrichment reactors.</title>
        <authorList>
            <person name="Speth D.R."/>
            <person name="Russ L."/>
            <person name="Kartal B."/>
            <person name="Op den Camp H.J."/>
            <person name="Dutilh B.E."/>
            <person name="Jetten M.S."/>
        </authorList>
    </citation>
    <scope>NUCLEOTIDE SEQUENCE [LARGE SCALE GENOMIC DNA]</scope>
    <source>
        <strain evidence="5">RU1</strain>
    </source>
</reference>
<proteinExistence type="inferred from homology"/>
<evidence type="ECO:0000256" key="3">
    <source>
        <dbReference type="ARBA" id="ARBA00023239"/>
    </source>
</evidence>
<dbReference type="GO" id="GO:0046872">
    <property type="term" value="F:metal ion binding"/>
    <property type="evidence" value="ECO:0007669"/>
    <property type="project" value="UniProtKB-KW"/>
</dbReference>
<dbReference type="GO" id="GO:0005737">
    <property type="term" value="C:cytoplasm"/>
    <property type="evidence" value="ECO:0007669"/>
    <property type="project" value="TreeGrafter"/>
</dbReference>
<keyword evidence="2" id="KW-0479">Metal-binding</keyword>
<feature type="domain" description="HpcH/HpaI aldolase/citrate lyase" evidence="4">
    <location>
        <begin position="18"/>
        <end position="241"/>
    </location>
</feature>
<evidence type="ECO:0000256" key="2">
    <source>
        <dbReference type="ARBA" id="ARBA00022723"/>
    </source>
</evidence>
<organism evidence="5 6">
    <name type="scientific">Candidatus Scalindua brodae</name>
    <dbReference type="NCBI Taxonomy" id="237368"/>
    <lineage>
        <taxon>Bacteria</taxon>
        <taxon>Pseudomonadati</taxon>
        <taxon>Planctomycetota</taxon>
        <taxon>Candidatus Brocadiia</taxon>
        <taxon>Candidatus Brocadiales</taxon>
        <taxon>Candidatus Scalinduaceae</taxon>
        <taxon>Candidatus Scalindua</taxon>
    </lineage>
</organism>
<protein>
    <submittedName>
        <fullName evidence="5">4-hydroxy-2-oxo-heptane-1,7-dioate aldolase</fullName>
        <ecNumber evidence="5">4.1.2.52</ecNumber>
    </submittedName>
</protein>
<dbReference type="InterPro" id="IPR040442">
    <property type="entry name" value="Pyrv_kinase-like_dom_sf"/>
</dbReference>
<evidence type="ECO:0000313" key="5">
    <source>
        <dbReference type="EMBL" id="KHE90619.1"/>
    </source>
</evidence>
<dbReference type="Pfam" id="PF03328">
    <property type="entry name" value="HpcH_HpaI"/>
    <property type="match status" value="1"/>
</dbReference>
<dbReference type="Gene3D" id="3.20.20.60">
    <property type="entry name" value="Phosphoenolpyruvate-binding domains"/>
    <property type="match status" value="1"/>
</dbReference>
<accession>A0A0B0ED55</accession>
<comment type="similarity">
    <text evidence="1">Belongs to the HpcH/HpaI aldolase family.</text>
</comment>
<evidence type="ECO:0000313" key="6">
    <source>
        <dbReference type="Proteomes" id="UP000030652"/>
    </source>
</evidence>
<dbReference type="AlphaFoldDB" id="A0A0B0ED55"/>
<dbReference type="InterPro" id="IPR015813">
    <property type="entry name" value="Pyrv/PenolPyrv_kinase-like_dom"/>
</dbReference>
<dbReference type="InterPro" id="IPR050251">
    <property type="entry name" value="HpcH-HpaI_aldolase"/>
</dbReference>
<name>A0A0B0ED55_9BACT</name>
<dbReference type="PANTHER" id="PTHR30502:SF0">
    <property type="entry name" value="PHOSPHOENOLPYRUVATE CARBOXYLASE FAMILY PROTEIN"/>
    <property type="match status" value="1"/>
</dbReference>
<comment type="caution">
    <text evidence="5">The sequence shown here is derived from an EMBL/GenBank/DDBJ whole genome shotgun (WGS) entry which is preliminary data.</text>
</comment>
<dbReference type="PANTHER" id="PTHR30502">
    <property type="entry name" value="2-KETO-3-DEOXY-L-RHAMNONATE ALDOLASE"/>
    <property type="match status" value="1"/>
</dbReference>